<organism evidence="6 7">
    <name type="scientific">Cardiosporidium cionae</name>
    <dbReference type="NCBI Taxonomy" id="476202"/>
    <lineage>
        <taxon>Eukaryota</taxon>
        <taxon>Sar</taxon>
        <taxon>Alveolata</taxon>
        <taxon>Apicomplexa</taxon>
        <taxon>Aconoidasida</taxon>
        <taxon>Nephromycida</taxon>
        <taxon>Cardiosporidium</taxon>
    </lineage>
</organism>
<feature type="region of interest" description="Disordered" evidence="5">
    <location>
        <begin position="408"/>
        <end position="427"/>
    </location>
</feature>
<dbReference type="SUPFAM" id="SSF50729">
    <property type="entry name" value="PH domain-like"/>
    <property type="match status" value="1"/>
</dbReference>
<dbReference type="PANTHER" id="PTHR16290">
    <property type="entry name" value="TRANSCRIPTION FACTOR SMIF DECAPPING ENZYME DCP1"/>
    <property type="match status" value="1"/>
</dbReference>
<dbReference type="PANTHER" id="PTHR16290:SF0">
    <property type="entry name" value="DECAPPING PROTEIN 1, ISOFORM A"/>
    <property type="match status" value="1"/>
</dbReference>
<feature type="compositionally biased region" description="Basic and acidic residues" evidence="5">
    <location>
        <begin position="285"/>
        <end position="297"/>
    </location>
</feature>
<accession>A0ABQ7JGJ8</accession>
<reference evidence="6 7" key="1">
    <citation type="journal article" date="2020" name="bioRxiv">
        <title>Metabolic contributions of an alphaproteobacterial endosymbiont in the apicomplexan Cardiosporidium cionae.</title>
        <authorList>
            <person name="Hunter E.S."/>
            <person name="Paight C.J."/>
            <person name="Lane C.E."/>
        </authorList>
    </citation>
    <scope>NUCLEOTIDE SEQUENCE [LARGE SCALE GENOMIC DNA]</scope>
    <source>
        <strain evidence="6">ESH_2018</strain>
    </source>
</reference>
<protein>
    <submittedName>
        <fullName evidence="6">MRna-decapping enzyme subunit 1</fullName>
    </submittedName>
</protein>
<feature type="region of interest" description="Disordered" evidence="5">
    <location>
        <begin position="274"/>
        <end position="312"/>
    </location>
</feature>
<evidence type="ECO:0000256" key="3">
    <source>
        <dbReference type="ARBA" id="ARBA00022490"/>
    </source>
</evidence>
<keyword evidence="3" id="KW-0963">Cytoplasm</keyword>
<evidence type="ECO:0000256" key="4">
    <source>
        <dbReference type="ARBA" id="ARBA00022664"/>
    </source>
</evidence>
<gene>
    <name evidence="6" type="primary">DCP1</name>
    <name evidence="6" type="ORF">IE077_003043</name>
</gene>
<evidence type="ECO:0000313" key="7">
    <source>
        <dbReference type="Proteomes" id="UP000823046"/>
    </source>
</evidence>
<dbReference type="InterPro" id="IPR010334">
    <property type="entry name" value="Dcp1"/>
</dbReference>
<keyword evidence="4" id="KW-0507">mRNA processing</keyword>
<sequence>MVKTMAGDTSMCLVSDPETQQARQELATRVLKNMDTFVDEILLQIPFAALYVADFPGRRWKRADIEGSLYCAKRRNSPKYRLFILNKLNQTNFVEDISERHEVDIHKNYVFIWSPVAASVSENEDYSVISTHDKSNSLANNSYAIWAYYKEKSLELCTLLQSFITELREESNEEIYAAHQQFSEIVKVFKAVQPYDCSDGVASSTEHRETVSDEHTVIVRSAPVHTAADNAPPLPFTVNQGPMLVPRSQSVNSRFAGQVIMKMLGVTEKREVPSSSIVQSLLERTPTKSKEPVHEQPRPTPPNNASAAPAVAAGIESRSGAQPNNFLEGMDNLAVSLKEPIINNEYSMFAPTREMDRLFDSTSPFISNESKHVSVESSSAAAVHSNSNAQSKLKPNLLKMLKESNVKSHDNGLDAASTDKRSSADSEIKDDLDSHLVDPMELLMNNKKSHNHVGKKQDENTNDSVVLSENLVECFCNAMGDVFQTKEFKNMLWDRLKLR</sequence>
<feature type="compositionally biased region" description="Low complexity" evidence="5">
    <location>
        <begin position="303"/>
        <end position="312"/>
    </location>
</feature>
<comment type="subcellular location">
    <subcellularLocation>
        <location evidence="1">Cytoplasm</location>
    </subcellularLocation>
</comment>
<proteinExistence type="inferred from homology"/>
<dbReference type="Gene3D" id="2.30.29.30">
    <property type="entry name" value="Pleckstrin-homology domain (PH domain)/Phosphotyrosine-binding domain (PTB)"/>
    <property type="match status" value="1"/>
</dbReference>
<dbReference type="EMBL" id="JADAQX010000001">
    <property type="protein sequence ID" value="KAF8823122.1"/>
    <property type="molecule type" value="Genomic_DNA"/>
</dbReference>
<evidence type="ECO:0000256" key="5">
    <source>
        <dbReference type="SAM" id="MobiDB-lite"/>
    </source>
</evidence>
<dbReference type="Pfam" id="PF06058">
    <property type="entry name" value="DCP1"/>
    <property type="match status" value="1"/>
</dbReference>
<evidence type="ECO:0000256" key="1">
    <source>
        <dbReference type="ARBA" id="ARBA00004496"/>
    </source>
</evidence>
<evidence type="ECO:0000313" key="6">
    <source>
        <dbReference type="EMBL" id="KAF8823122.1"/>
    </source>
</evidence>
<keyword evidence="7" id="KW-1185">Reference proteome</keyword>
<comment type="caution">
    <text evidence="6">The sequence shown here is derived from an EMBL/GenBank/DDBJ whole genome shotgun (WGS) entry which is preliminary data.</text>
</comment>
<name>A0ABQ7JGJ8_9APIC</name>
<dbReference type="InterPro" id="IPR011993">
    <property type="entry name" value="PH-like_dom_sf"/>
</dbReference>
<evidence type="ECO:0000256" key="2">
    <source>
        <dbReference type="ARBA" id="ARBA00008778"/>
    </source>
</evidence>
<dbReference type="Proteomes" id="UP000823046">
    <property type="component" value="Unassembled WGS sequence"/>
</dbReference>
<comment type="similarity">
    <text evidence="2">Belongs to the DCP1 family.</text>
</comment>